<protein>
    <submittedName>
        <fullName evidence="2">GTP pyrophosphokinase ywaC</fullName>
        <ecNumber evidence="2">2.7.6.5</ecNumber>
    </submittedName>
</protein>
<keyword evidence="2" id="KW-0418">Kinase</keyword>
<sequence>MGTLEDAVAGLYLKKGTAWRTAGDTATKFLEDVVAAADPDARYGYSIVGPRFKDQERAVRKLSGRVEIAEETVLDYGSLEDGISDWVGLKVTCNTSKDARSVIEKLVEFCAREGTLSFAQKDGVDDVVDYISSPKDSGYRAFHAVLSIPSVCQGQICEVRVEVQIKTRLQDAWSELTHENFYKSVSTVEPTEFHFDLARTMADLLASVDDLAVKVAEDIVAQRIAEDRVGELRPTPDTGNDIDTDPGELVVIARVEERFAIARGEDGVRGIVPAADLRDLLARAGEVGVDDFINVADHVTVGDELFACREEREGGTCFIPTFFAIDVDGDEKN</sequence>
<dbReference type="EMBL" id="LR131273">
    <property type="protein sequence ID" value="VDR41358.1"/>
    <property type="molecule type" value="Genomic_DNA"/>
</dbReference>
<dbReference type="SMART" id="SM00954">
    <property type="entry name" value="RelA_SpoT"/>
    <property type="match status" value="1"/>
</dbReference>
<dbReference type="EC" id="2.7.6.5" evidence="2"/>
<keyword evidence="2" id="KW-0808">Transferase</keyword>
<dbReference type="AlphaFoldDB" id="A0A3P8KL19"/>
<dbReference type="GO" id="GO:0008728">
    <property type="term" value="F:GTP diphosphokinase activity"/>
    <property type="evidence" value="ECO:0007669"/>
    <property type="project" value="UniProtKB-EC"/>
</dbReference>
<dbReference type="InterPro" id="IPR052366">
    <property type="entry name" value="GTP_Pyrophosphokinase"/>
</dbReference>
<proteinExistence type="predicted"/>
<dbReference type="RefSeq" id="WP_126198464.1">
    <property type="nucleotide sequence ID" value="NZ_CP085954.1"/>
</dbReference>
<evidence type="ECO:0000313" key="2">
    <source>
        <dbReference type="EMBL" id="VDR41358.1"/>
    </source>
</evidence>
<dbReference type="InterPro" id="IPR007685">
    <property type="entry name" value="RelA_SpoT"/>
</dbReference>
<dbReference type="InterPro" id="IPR043519">
    <property type="entry name" value="NT_sf"/>
</dbReference>
<dbReference type="Proteomes" id="UP000271626">
    <property type="component" value="Chromosome"/>
</dbReference>
<dbReference type="Pfam" id="PF04607">
    <property type="entry name" value="RelA_SpoT"/>
    <property type="match status" value="1"/>
</dbReference>
<accession>A0A3P8KL19</accession>
<evidence type="ECO:0000313" key="3">
    <source>
        <dbReference type="Proteomes" id="UP000271626"/>
    </source>
</evidence>
<dbReference type="OrthoDB" id="9801824at2"/>
<name>A0A3P8KL19_TSUPA</name>
<dbReference type="PANTHER" id="PTHR47837:SF1">
    <property type="entry name" value="GTP PYROPHOSPHOKINASE YJBM"/>
    <property type="match status" value="1"/>
</dbReference>
<dbReference type="PANTHER" id="PTHR47837">
    <property type="entry name" value="GTP PYROPHOSPHOKINASE YJBM"/>
    <property type="match status" value="1"/>
</dbReference>
<dbReference type="GO" id="GO:0016301">
    <property type="term" value="F:kinase activity"/>
    <property type="evidence" value="ECO:0007669"/>
    <property type="project" value="UniProtKB-KW"/>
</dbReference>
<evidence type="ECO:0000259" key="1">
    <source>
        <dbReference type="SMART" id="SM00954"/>
    </source>
</evidence>
<dbReference type="Gene3D" id="3.30.460.10">
    <property type="entry name" value="Beta Polymerase, domain 2"/>
    <property type="match status" value="1"/>
</dbReference>
<dbReference type="SUPFAM" id="SSF81301">
    <property type="entry name" value="Nucleotidyltransferase"/>
    <property type="match status" value="1"/>
</dbReference>
<dbReference type="CDD" id="cd05399">
    <property type="entry name" value="NT_Rel-Spo_like"/>
    <property type="match status" value="1"/>
</dbReference>
<feature type="domain" description="RelA/SpoT" evidence="1">
    <location>
        <begin position="50"/>
        <end position="188"/>
    </location>
</feature>
<gene>
    <name evidence="2" type="primary">ywaC_2</name>
    <name evidence="2" type="ORF">NCTC10741_04529</name>
</gene>
<reference evidence="2 3" key="1">
    <citation type="submission" date="2018-12" db="EMBL/GenBank/DDBJ databases">
        <authorList>
            <consortium name="Pathogen Informatics"/>
        </authorList>
    </citation>
    <scope>NUCLEOTIDE SEQUENCE [LARGE SCALE GENOMIC DNA]</scope>
    <source>
        <strain evidence="2 3">NCTC10741</strain>
    </source>
</reference>
<dbReference type="GO" id="GO:0015969">
    <property type="term" value="P:guanosine tetraphosphate metabolic process"/>
    <property type="evidence" value="ECO:0007669"/>
    <property type="project" value="InterPro"/>
</dbReference>
<organism evidence="2 3">
    <name type="scientific">Tsukamurella paurometabola</name>
    <name type="common">Corynebacterium paurometabolum</name>
    <dbReference type="NCBI Taxonomy" id="2061"/>
    <lineage>
        <taxon>Bacteria</taxon>
        <taxon>Bacillati</taxon>
        <taxon>Actinomycetota</taxon>
        <taxon>Actinomycetes</taxon>
        <taxon>Mycobacteriales</taxon>
        <taxon>Tsukamurellaceae</taxon>
        <taxon>Tsukamurella</taxon>
    </lineage>
</organism>